<name>A0A177KAC4_9MICO</name>
<dbReference type="GO" id="GO:0006352">
    <property type="term" value="P:DNA-templated transcription initiation"/>
    <property type="evidence" value="ECO:0007669"/>
    <property type="project" value="InterPro"/>
</dbReference>
<keyword evidence="3" id="KW-0731">Sigma factor</keyword>
<dbReference type="RefSeq" id="WP_064002721.1">
    <property type="nucleotide sequence ID" value="NZ_LSTV01000002.1"/>
</dbReference>
<gene>
    <name evidence="6" type="ORF">AYL44_07835</name>
</gene>
<dbReference type="SUPFAM" id="SSF88659">
    <property type="entry name" value="Sigma3 and sigma4 domains of RNA polymerase sigma factors"/>
    <property type="match status" value="1"/>
</dbReference>
<dbReference type="InterPro" id="IPR013324">
    <property type="entry name" value="RNA_pol_sigma_r3/r4-like"/>
</dbReference>
<dbReference type="InterPro" id="IPR013325">
    <property type="entry name" value="RNA_pol_sigma_r2"/>
</dbReference>
<dbReference type="Pfam" id="PF04545">
    <property type="entry name" value="Sigma70_r4"/>
    <property type="match status" value="1"/>
</dbReference>
<dbReference type="SUPFAM" id="SSF88946">
    <property type="entry name" value="Sigma2 domain of RNA polymerase sigma factors"/>
    <property type="match status" value="1"/>
</dbReference>
<comment type="similarity">
    <text evidence="1">Belongs to the sigma-70 factor family. ECF subfamily.</text>
</comment>
<dbReference type="InterPro" id="IPR007630">
    <property type="entry name" value="RNA_pol_sigma70_r4"/>
</dbReference>
<protein>
    <recommendedName>
        <fullName evidence="5">RNA polymerase sigma-70 region 4 domain-containing protein</fullName>
    </recommendedName>
</protein>
<sequence length="173" mass="18889">MSHPIPLTDTELSDLLARTATGDADAFARLYDATCASAYTLATHILRSEQPAQRVLREVYVHVWEHAAEAEARHPRAWVLLLTHRHAIAHRRTLDAQAEAVSRERLGDMSLEQQRVIALAYFGGYSQTEIAALTGETLSAVRSLTRGALDQLQAAARVVTSPITLPRVSGAVA</sequence>
<dbReference type="InterPro" id="IPR036388">
    <property type="entry name" value="WH-like_DNA-bd_sf"/>
</dbReference>
<comment type="caution">
    <text evidence="6">The sequence shown here is derived from an EMBL/GenBank/DDBJ whole genome shotgun (WGS) entry which is preliminary data.</text>
</comment>
<dbReference type="Proteomes" id="UP000076998">
    <property type="component" value="Unassembled WGS sequence"/>
</dbReference>
<accession>A0A177KAC4</accession>
<dbReference type="Gene3D" id="1.10.1740.10">
    <property type="match status" value="1"/>
</dbReference>
<reference evidence="6 7" key="1">
    <citation type="submission" date="2016-02" db="EMBL/GenBank/DDBJ databases">
        <authorList>
            <person name="Wen L."/>
            <person name="He K."/>
            <person name="Yang H."/>
        </authorList>
    </citation>
    <scope>NUCLEOTIDE SEQUENCE [LARGE SCALE GENOMIC DNA]</scope>
    <source>
        <strain evidence="6 7">CD11_3</strain>
    </source>
</reference>
<dbReference type="EMBL" id="LSTV01000002">
    <property type="protein sequence ID" value="OAH50360.1"/>
    <property type="molecule type" value="Genomic_DNA"/>
</dbReference>
<dbReference type="PANTHER" id="PTHR43133:SF62">
    <property type="entry name" value="RNA POLYMERASE SIGMA FACTOR SIGZ"/>
    <property type="match status" value="1"/>
</dbReference>
<dbReference type="InterPro" id="IPR039425">
    <property type="entry name" value="RNA_pol_sigma-70-like"/>
</dbReference>
<feature type="domain" description="RNA polymerase sigma-70 region 4" evidence="5">
    <location>
        <begin position="108"/>
        <end position="153"/>
    </location>
</feature>
<evidence type="ECO:0000256" key="2">
    <source>
        <dbReference type="ARBA" id="ARBA00023015"/>
    </source>
</evidence>
<dbReference type="PANTHER" id="PTHR43133">
    <property type="entry name" value="RNA POLYMERASE ECF-TYPE SIGMA FACTO"/>
    <property type="match status" value="1"/>
</dbReference>
<evidence type="ECO:0000313" key="7">
    <source>
        <dbReference type="Proteomes" id="UP000076998"/>
    </source>
</evidence>
<evidence type="ECO:0000259" key="5">
    <source>
        <dbReference type="Pfam" id="PF04545"/>
    </source>
</evidence>
<evidence type="ECO:0000313" key="6">
    <source>
        <dbReference type="EMBL" id="OAH50360.1"/>
    </source>
</evidence>
<dbReference type="AlphaFoldDB" id="A0A177KAC4"/>
<keyword evidence="2" id="KW-0805">Transcription regulation</keyword>
<dbReference type="Gene3D" id="1.10.10.10">
    <property type="entry name" value="Winged helix-like DNA-binding domain superfamily/Winged helix DNA-binding domain"/>
    <property type="match status" value="1"/>
</dbReference>
<evidence type="ECO:0000256" key="3">
    <source>
        <dbReference type="ARBA" id="ARBA00023082"/>
    </source>
</evidence>
<keyword evidence="4" id="KW-0804">Transcription</keyword>
<proteinExistence type="inferred from homology"/>
<organism evidence="6 7">
    <name type="scientific">Microbacterium oleivorans</name>
    <dbReference type="NCBI Taxonomy" id="273677"/>
    <lineage>
        <taxon>Bacteria</taxon>
        <taxon>Bacillati</taxon>
        <taxon>Actinomycetota</taxon>
        <taxon>Actinomycetes</taxon>
        <taxon>Micrococcales</taxon>
        <taxon>Microbacteriaceae</taxon>
        <taxon>Microbacterium</taxon>
    </lineage>
</organism>
<dbReference type="GO" id="GO:0016987">
    <property type="term" value="F:sigma factor activity"/>
    <property type="evidence" value="ECO:0007669"/>
    <property type="project" value="UniProtKB-KW"/>
</dbReference>
<evidence type="ECO:0000256" key="4">
    <source>
        <dbReference type="ARBA" id="ARBA00023163"/>
    </source>
</evidence>
<evidence type="ECO:0000256" key="1">
    <source>
        <dbReference type="ARBA" id="ARBA00010641"/>
    </source>
</evidence>